<proteinExistence type="predicted"/>
<dbReference type="EMBL" id="BAABEP010000070">
    <property type="protein sequence ID" value="GAA3756530.1"/>
    <property type="molecule type" value="Genomic_DNA"/>
</dbReference>
<sequence length="126" mass="13564">MTTEWPIEAQISLSEPDEQRQLESLDSWLRLDSNFRGRTKLSGTPSEGDLGTAVELLAVAIGSGGVISILATSLSTWIQQPKKSDIFLKVTGPNGTTVEIDANRATPQEVAALLNKALNAEREATE</sequence>
<evidence type="ECO:0000313" key="3">
    <source>
        <dbReference type="Proteomes" id="UP001499884"/>
    </source>
</evidence>
<reference evidence="3" key="1">
    <citation type="journal article" date="2019" name="Int. J. Syst. Evol. Microbiol.">
        <title>The Global Catalogue of Microorganisms (GCM) 10K type strain sequencing project: providing services to taxonomists for standard genome sequencing and annotation.</title>
        <authorList>
            <consortium name="The Broad Institute Genomics Platform"/>
            <consortium name="The Broad Institute Genome Sequencing Center for Infectious Disease"/>
            <person name="Wu L."/>
            <person name="Ma J."/>
        </authorList>
    </citation>
    <scope>NUCLEOTIDE SEQUENCE [LARGE SCALE GENOMIC DNA]</scope>
    <source>
        <strain evidence="3">JCM 30846</strain>
    </source>
</reference>
<evidence type="ECO:0000313" key="2">
    <source>
        <dbReference type="EMBL" id="GAA3756530.1"/>
    </source>
</evidence>
<keyword evidence="1" id="KW-0472">Membrane</keyword>
<accession>A0ABP7G9M9</accession>
<feature type="transmembrane region" description="Helical" evidence="1">
    <location>
        <begin position="56"/>
        <end position="78"/>
    </location>
</feature>
<organism evidence="2 3">
    <name type="scientific">Streptomyces tremellae</name>
    <dbReference type="NCBI Taxonomy" id="1124239"/>
    <lineage>
        <taxon>Bacteria</taxon>
        <taxon>Bacillati</taxon>
        <taxon>Actinomycetota</taxon>
        <taxon>Actinomycetes</taxon>
        <taxon>Kitasatosporales</taxon>
        <taxon>Streptomycetaceae</taxon>
        <taxon>Streptomyces</taxon>
    </lineage>
</organism>
<protein>
    <submittedName>
        <fullName evidence="2">Uncharacterized protein</fullName>
    </submittedName>
</protein>
<keyword evidence="3" id="KW-1185">Reference proteome</keyword>
<name>A0ABP7G9M9_9ACTN</name>
<dbReference type="Pfam" id="PF19953">
    <property type="entry name" value="EACC1"/>
    <property type="match status" value="1"/>
</dbReference>
<keyword evidence="1" id="KW-0812">Transmembrane</keyword>
<dbReference type="InterPro" id="IPR045428">
    <property type="entry name" value="EACC1"/>
</dbReference>
<gene>
    <name evidence="2" type="ORF">GCM10023082_59540</name>
</gene>
<keyword evidence="1" id="KW-1133">Transmembrane helix</keyword>
<dbReference type="RefSeq" id="WP_345654323.1">
    <property type="nucleotide sequence ID" value="NZ_BAABEP010000070.1"/>
</dbReference>
<comment type="caution">
    <text evidence="2">The sequence shown here is derived from an EMBL/GenBank/DDBJ whole genome shotgun (WGS) entry which is preliminary data.</text>
</comment>
<evidence type="ECO:0000256" key="1">
    <source>
        <dbReference type="SAM" id="Phobius"/>
    </source>
</evidence>
<dbReference type="Proteomes" id="UP001499884">
    <property type="component" value="Unassembled WGS sequence"/>
</dbReference>